<evidence type="ECO:0000256" key="1">
    <source>
        <dbReference type="SAM" id="MobiDB-lite"/>
    </source>
</evidence>
<dbReference type="Proteomes" id="UP001363151">
    <property type="component" value="Unassembled WGS sequence"/>
</dbReference>
<feature type="domain" description="GH3 middle" evidence="2">
    <location>
        <begin position="409"/>
        <end position="480"/>
    </location>
</feature>
<dbReference type="EMBL" id="JBBJCI010000023">
    <property type="protein sequence ID" value="KAK7254649.1"/>
    <property type="molecule type" value="Genomic_DNA"/>
</dbReference>
<evidence type="ECO:0000313" key="5">
    <source>
        <dbReference type="Proteomes" id="UP001363151"/>
    </source>
</evidence>
<dbReference type="Pfam" id="PF03321">
    <property type="entry name" value="GH3"/>
    <property type="match status" value="1"/>
</dbReference>
<dbReference type="Pfam" id="PF23572">
    <property type="entry name" value="GH3_C"/>
    <property type="match status" value="1"/>
</dbReference>
<evidence type="ECO:0000259" key="3">
    <source>
        <dbReference type="Pfam" id="PF23572"/>
    </source>
</evidence>
<gene>
    <name evidence="4" type="ORF">SO694_00010366</name>
</gene>
<dbReference type="InterPro" id="IPR055377">
    <property type="entry name" value="GH3_M"/>
</dbReference>
<comment type="caution">
    <text evidence="4">The sequence shown here is derived from an EMBL/GenBank/DDBJ whole genome shotgun (WGS) entry which is preliminary data.</text>
</comment>
<reference evidence="4 5" key="1">
    <citation type="submission" date="2024-03" db="EMBL/GenBank/DDBJ databases">
        <title>Aureococcus anophagefferens CCMP1851 and Kratosvirus quantuckense: Draft genome of a second virus-susceptible host strain in the model system.</title>
        <authorList>
            <person name="Chase E."/>
            <person name="Truchon A.R."/>
            <person name="Schepens W."/>
            <person name="Wilhelm S.W."/>
        </authorList>
    </citation>
    <scope>NUCLEOTIDE SEQUENCE [LARGE SCALE GENOMIC DNA]</scope>
    <source>
        <strain evidence="4 5">CCMP1851</strain>
    </source>
</reference>
<dbReference type="InterPro" id="IPR004993">
    <property type="entry name" value="GH3"/>
</dbReference>
<feature type="region of interest" description="Disordered" evidence="1">
    <location>
        <begin position="191"/>
        <end position="213"/>
    </location>
</feature>
<keyword evidence="5" id="KW-1185">Reference proteome</keyword>
<sequence length="638" mass="67343">MSARRAAAVGAAAVAVQVGRFASRDRAEETHTLSTAVQQFFMFDALRVAGAYARWRHDQDCAGFEDTQAALLKSLLERNKDTAYGVDRGFAAIAAADDVVAAFRAAHPLTTYADVAPYVDRIYEHGGPVLNASPERMLAATSGTSGRVALLPTTPEMSSTFFARGILVVFDVLNRLGHLDHLQRTTKLAFQPRHREAPSGLRVGPNSSGPKDPSFERLRPLLYSTPKAGYAVEDEASALYVHCLFAARDRDLGVLEAPPGVPVRAKRDARPRQANFVSMPARLVGLLGDPAFNARVAADVESGTLDAAAAAVVGPALAAELEAALGPGDAARAGEIRAALGDGAAGFALRLWPKLKLILANATGAFEPHARRLRAGAGAGVPIRSTILAASEGLMGVSLEPRDDGEAAYCLVPRAMVFEFLPVVDGEAGDATVLAGELEAGADYELVVTTLGGLCRYRLGDVVRAVGRHGGAPLVEFRYRAGQVLNARGEKTSEAQLQAAVDRALPDVAVFAAVERADDVEAPGYDLLAPLGGGDPGAAADRLDAALREENPVYATWRDKGAISPPVVVDVSAAAFEALRRKQLDEGASPQQLKGSRVLRNDAHVQLLLDHDLPPPPPAEEPLPGTLGGVANWTRKFF</sequence>
<dbReference type="InterPro" id="IPR055378">
    <property type="entry name" value="GH3_C"/>
</dbReference>
<accession>A0ABR1GF18</accession>
<name>A0ABR1GF18_AURAN</name>
<dbReference type="PANTHER" id="PTHR31901:SF9">
    <property type="entry name" value="GH3 DOMAIN-CONTAINING PROTEIN"/>
    <property type="match status" value="1"/>
</dbReference>
<evidence type="ECO:0000313" key="4">
    <source>
        <dbReference type="EMBL" id="KAK7254649.1"/>
    </source>
</evidence>
<proteinExistence type="predicted"/>
<protein>
    <submittedName>
        <fullName evidence="4">Jasmonate-amino synthetase</fullName>
    </submittedName>
</protein>
<feature type="domain" description="GH3 C-terminal" evidence="3">
    <location>
        <begin position="508"/>
        <end position="601"/>
    </location>
</feature>
<dbReference type="Pfam" id="PF23571">
    <property type="entry name" value="GH3_M"/>
    <property type="match status" value="1"/>
</dbReference>
<organism evidence="4 5">
    <name type="scientific">Aureococcus anophagefferens</name>
    <name type="common">Harmful bloom alga</name>
    <dbReference type="NCBI Taxonomy" id="44056"/>
    <lineage>
        <taxon>Eukaryota</taxon>
        <taxon>Sar</taxon>
        <taxon>Stramenopiles</taxon>
        <taxon>Ochrophyta</taxon>
        <taxon>Pelagophyceae</taxon>
        <taxon>Pelagomonadales</taxon>
        <taxon>Pelagomonadaceae</taxon>
        <taxon>Aureococcus</taxon>
    </lineage>
</organism>
<evidence type="ECO:0000259" key="2">
    <source>
        <dbReference type="Pfam" id="PF23571"/>
    </source>
</evidence>
<dbReference type="PANTHER" id="PTHR31901">
    <property type="entry name" value="GH3 DOMAIN-CONTAINING PROTEIN"/>
    <property type="match status" value="1"/>
</dbReference>